<evidence type="ECO:0000256" key="1">
    <source>
        <dbReference type="SAM" id="MobiDB-lite"/>
    </source>
</evidence>
<dbReference type="Proteomes" id="UP000075714">
    <property type="component" value="Unassembled WGS sequence"/>
</dbReference>
<feature type="compositionally biased region" description="Acidic residues" evidence="1">
    <location>
        <begin position="220"/>
        <end position="244"/>
    </location>
</feature>
<evidence type="ECO:0000313" key="3">
    <source>
        <dbReference type="Proteomes" id="UP000075714"/>
    </source>
</evidence>
<evidence type="ECO:0000313" key="2">
    <source>
        <dbReference type="EMBL" id="KXZ47535.1"/>
    </source>
</evidence>
<accession>A0A150GD74</accession>
<keyword evidence="3" id="KW-1185">Reference proteome</keyword>
<sequence length="262" mass="29732">MDDLEQEWAERQQRPQDPAWDACNKPDPRGEAVSAILKGFKDRDINKLVFASIQQIDTDEYVPMPEEDRVAQYVGEYRLDYKLGPKDYNFCAGKANGKVERWVCPTAYGSEEDWPELCKKWRVVREVEVDLAEYISFLFDDPQPGGSEYNACFDKKFPDAGRFRTTVGKQAICAQLFAATVLQSFHKFLTFVRWSEYGKCTLMHSKYGICERRGQAAGGDDGEDDGYDDDSEGEGEDAYAEDAERELHLGPSAKRPRTEAGA</sequence>
<dbReference type="EMBL" id="LSYV01000035">
    <property type="protein sequence ID" value="KXZ47535.1"/>
    <property type="molecule type" value="Genomic_DNA"/>
</dbReference>
<dbReference type="AlphaFoldDB" id="A0A150GD74"/>
<proteinExistence type="predicted"/>
<feature type="region of interest" description="Disordered" evidence="1">
    <location>
        <begin position="1"/>
        <end position="29"/>
    </location>
</feature>
<reference evidence="3" key="1">
    <citation type="journal article" date="2016" name="Nat. Commun.">
        <title>The Gonium pectorale genome demonstrates co-option of cell cycle regulation during the evolution of multicellularity.</title>
        <authorList>
            <person name="Hanschen E.R."/>
            <person name="Marriage T.N."/>
            <person name="Ferris P.J."/>
            <person name="Hamaji T."/>
            <person name="Toyoda A."/>
            <person name="Fujiyama A."/>
            <person name="Neme R."/>
            <person name="Noguchi H."/>
            <person name="Minakuchi Y."/>
            <person name="Suzuki M."/>
            <person name="Kawai-Toyooka H."/>
            <person name="Smith D.R."/>
            <person name="Sparks H."/>
            <person name="Anderson J."/>
            <person name="Bakaric R."/>
            <person name="Luria V."/>
            <person name="Karger A."/>
            <person name="Kirschner M.W."/>
            <person name="Durand P.M."/>
            <person name="Michod R.E."/>
            <person name="Nozaki H."/>
            <person name="Olson B.J."/>
        </authorList>
    </citation>
    <scope>NUCLEOTIDE SEQUENCE [LARGE SCALE GENOMIC DNA]</scope>
    <source>
        <strain evidence="3">NIES-2863</strain>
    </source>
</reference>
<feature type="region of interest" description="Disordered" evidence="1">
    <location>
        <begin position="214"/>
        <end position="262"/>
    </location>
</feature>
<protein>
    <submittedName>
        <fullName evidence="2">Uncharacterized protein</fullName>
    </submittedName>
</protein>
<comment type="caution">
    <text evidence="2">The sequence shown here is derived from an EMBL/GenBank/DDBJ whole genome shotgun (WGS) entry which is preliminary data.</text>
</comment>
<name>A0A150GD74_GONPE</name>
<gene>
    <name evidence="2" type="ORF">GPECTOR_34g694</name>
</gene>
<organism evidence="2 3">
    <name type="scientific">Gonium pectorale</name>
    <name type="common">Green alga</name>
    <dbReference type="NCBI Taxonomy" id="33097"/>
    <lineage>
        <taxon>Eukaryota</taxon>
        <taxon>Viridiplantae</taxon>
        <taxon>Chlorophyta</taxon>
        <taxon>core chlorophytes</taxon>
        <taxon>Chlorophyceae</taxon>
        <taxon>CS clade</taxon>
        <taxon>Chlamydomonadales</taxon>
        <taxon>Volvocaceae</taxon>
        <taxon>Gonium</taxon>
    </lineage>
</organism>